<sequence length="131" mass="14734">MPELCLILDRSFDRSIQYIVNEAIPMIIPIIPIIPTTFIIPIIIISPKLFSTTVRVVYDILYGGNSFILLDLRTFQGTNKAFNGINQAKKSIGTLAVAPSHTYSKLCNPSFFPFQTQRKSHMSAEISCLQR</sequence>
<evidence type="ECO:0000313" key="2">
    <source>
        <dbReference type="EMBL" id="KAJ9482267.1"/>
    </source>
</evidence>
<keyword evidence="1" id="KW-0472">Membrane</keyword>
<proteinExistence type="predicted"/>
<organism evidence="2 3">
    <name type="scientific">Penicillium thymicola</name>
    <dbReference type="NCBI Taxonomy" id="293382"/>
    <lineage>
        <taxon>Eukaryota</taxon>
        <taxon>Fungi</taxon>
        <taxon>Dikarya</taxon>
        <taxon>Ascomycota</taxon>
        <taxon>Pezizomycotina</taxon>
        <taxon>Eurotiomycetes</taxon>
        <taxon>Eurotiomycetidae</taxon>
        <taxon>Eurotiales</taxon>
        <taxon>Aspergillaceae</taxon>
        <taxon>Penicillium</taxon>
    </lineage>
</organism>
<evidence type="ECO:0000256" key="1">
    <source>
        <dbReference type="SAM" id="Phobius"/>
    </source>
</evidence>
<keyword evidence="3" id="KW-1185">Reference proteome</keyword>
<protein>
    <submittedName>
        <fullName evidence="2">Uncharacterized protein</fullName>
    </submittedName>
</protein>
<reference evidence="2" key="1">
    <citation type="submission" date="2015-06" db="EMBL/GenBank/DDBJ databases">
        <authorList>
            <person name="Nguyen H."/>
        </authorList>
    </citation>
    <scope>NUCLEOTIDE SEQUENCE</scope>
    <source>
        <strain evidence="2">DAOM 180753</strain>
    </source>
</reference>
<gene>
    <name evidence="2" type="ORF">VN97_g11170</name>
</gene>
<accession>A0AAI9T7T8</accession>
<feature type="transmembrane region" description="Helical" evidence="1">
    <location>
        <begin position="23"/>
        <end position="45"/>
    </location>
</feature>
<evidence type="ECO:0000313" key="3">
    <source>
        <dbReference type="Proteomes" id="UP001227192"/>
    </source>
</evidence>
<keyword evidence="1" id="KW-0812">Transmembrane</keyword>
<name>A0AAI9T7T8_PENTH</name>
<comment type="caution">
    <text evidence="2">The sequence shown here is derived from an EMBL/GenBank/DDBJ whole genome shotgun (WGS) entry which is preliminary data.</text>
</comment>
<reference evidence="2" key="2">
    <citation type="journal article" date="2016" name="Fungal Biol.">
        <title>Ochratoxin A production by Penicillium thymicola.</title>
        <authorList>
            <person name="Nguyen H.D.T."/>
            <person name="McMullin D.R."/>
            <person name="Ponomareva E."/>
            <person name="Riley R."/>
            <person name="Pomraning K.R."/>
            <person name="Baker S.E."/>
            <person name="Seifert K.A."/>
        </authorList>
    </citation>
    <scope>NUCLEOTIDE SEQUENCE</scope>
    <source>
        <strain evidence="2">DAOM 180753</strain>
    </source>
</reference>
<dbReference type="Proteomes" id="UP001227192">
    <property type="component" value="Unassembled WGS sequence"/>
</dbReference>
<dbReference type="EMBL" id="LACB01000586">
    <property type="protein sequence ID" value="KAJ9482267.1"/>
    <property type="molecule type" value="Genomic_DNA"/>
</dbReference>
<keyword evidence="1" id="KW-1133">Transmembrane helix</keyword>
<dbReference type="AlphaFoldDB" id="A0AAI9T7T8"/>